<dbReference type="Proteomes" id="UP000670092">
    <property type="component" value="Unassembled WGS sequence"/>
</dbReference>
<proteinExistence type="predicted"/>
<organism evidence="1 2">
    <name type="scientific">Ajellomyces capsulatus</name>
    <name type="common">Darling's disease fungus</name>
    <name type="synonym">Histoplasma capsulatum</name>
    <dbReference type="NCBI Taxonomy" id="5037"/>
    <lineage>
        <taxon>Eukaryota</taxon>
        <taxon>Fungi</taxon>
        <taxon>Dikarya</taxon>
        <taxon>Ascomycota</taxon>
        <taxon>Pezizomycotina</taxon>
        <taxon>Eurotiomycetes</taxon>
        <taxon>Eurotiomycetidae</taxon>
        <taxon>Onygenales</taxon>
        <taxon>Ajellomycetaceae</taxon>
        <taxon>Histoplasma</taxon>
    </lineage>
</organism>
<sequence>MSSSINFLKFRDREKPPRHVAETPWIKANKRAKRRNENTRKVRNTGETCRMALSGIGIILTCVDTTR</sequence>
<gene>
    <name evidence="1" type="ORF">I7I52_07948</name>
</gene>
<dbReference type="EMBL" id="JAEVHI010000005">
    <property type="protein sequence ID" value="KAG5290816.1"/>
    <property type="molecule type" value="Genomic_DNA"/>
</dbReference>
<dbReference type="AlphaFoldDB" id="A0A8H7YGP9"/>
<protein>
    <submittedName>
        <fullName evidence="1">Uncharacterized protein</fullName>
    </submittedName>
</protein>
<comment type="caution">
    <text evidence="1">The sequence shown here is derived from an EMBL/GenBank/DDBJ whole genome shotgun (WGS) entry which is preliminary data.</text>
</comment>
<accession>A0A8H7YGP9</accession>
<evidence type="ECO:0000313" key="1">
    <source>
        <dbReference type="EMBL" id="KAG5290816.1"/>
    </source>
</evidence>
<reference evidence="1 2" key="1">
    <citation type="submission" date="2021-01" db="EMBL/GenBank/DDBJ databases">
        <title>Chromosome-level genome assembly of a human fungal pathogen reveals clustering of transcriptionally co-regulated genes.</title>
        <authorList>
            <person name="Voorhies M."/>
            <person name="Cohen S."/>
            <person name="Shea T.P."/>
            <person name="Petrus S."/>
            <person name="Munoz J.F."/>
            <person name="Poplawski S."/>
            <person name="Goldman W.E."/>
            <person name="Michael T."/>
            <person name="Cuomo C.A."/>
            <person name="Sil A."/>
            <person name="Beyhan S."/>
        </authorList>
    </citation>
    <scope>NUCLEOTIDE SEQUENCE [LARGE SCALE GENOMIC DNA]</scope>
    <source>
        <strain evidence="1 2">G184AR</strain>
    </source>
</reference>
<dbReference type="VEuPathDB" id="FungiDB:I7I52_07948"/>
<evidence type="ECO:0000313" key="2">
    <source>
        <dbReference type="Proteomes" id="UP000670092"/>
    </source>
</evidence>
<name>A0A8H7YGP9_AJECA</name>